<dbReference type="PANTHER" id="PTHR42760:SF133">
    <property type="entry name" value="3-OXOACYL-[ACYL-CARRIER-PROTEIN] REDUCTASE"/>
    <property type="match status" value="1"/>
</dbReference>
<comment type="similarity">
    <text evidence="1">Belongs to the short-chain dehydrogenases/reductases (SDR) family.</text>
</comment>
<gene>
    <name evidence="3" type="ORF">METZ01_LOCUS358439</name>
</gene>
<sequence>MGRLDGKVALITGGARGQGAAEGKRFRVEGAEVYLTDVLVDEGIETAAEIGAKFIEHDVTDSAVWATIVAGIEKEHSHLDVLINNAGIFHMMSMADTERELWDRTIAINQTGVFLGLQAVAATMIRQKSGSIINISSIAGMRGSGGAFAYGASKWAVRGMTKSAAQELSPHGIRVNSIHPGIIETAMVDEFSRKGINESVRERIPMGHYADASEVANLALFLASDESSYCSGSEFVIDGAMTA</sequence>
<protein>
    <submittedName>
        <fullName evidence="3">Uncharacterized protein</fullName>
    </submittedName>
</protein>
<keyword evidence="2" id="KW-0560">Oxidoreductase</keyword>
<accession>A0A382S822</accession>
<dbReference type="Pfam" id="PF13561">
    <property type="entry name" value="adh_short_C2"/>
    <property type="match status" value="1"/>
</dbReference>
<proteinExistence type="inferred from homology"/>
<dbReference type="FunFam" id="3.40.50.720:FF:000084">
    <property type="entry name" value="Short-chain dehydrogenase reductase"/>
    <property type="match status" value="1"/>
</dbReference>
<dbReference type="PRINTS" id="PR00080">
    <property type="entry name" value="SDRFAMILY"/>
</dbReference>
<evidence type="ECO:0000256" key="1">
    <source>
        <dbReference type="ARBA" id="ARBA00006484"/>
    </source>
</evidence>
<evidence type="ECO:0000256" key="2">
    <source>
        <dbReference type="ARBA" id="ARBA00023002"/>
    </source>
</evidence>
<organism evidence="3">
    <name type="scientific">marine metagenome</name>
    <dbReference type="NCBI Taxonomy" id="408172"/>
    <lineage>
        <taxon>unclassified sequences</taxon>
        <taxon>metagenomes</taxon>
        <taxon>ecological metagenomes</taxon>
    </lineage>
</organism>
<dbReference type="PROSITE" id="PS00061">
    <property type="entry name" value="ADH_SHORT"/>
    <property type="match status" value="1"/>
</dbReference>
<dbReference type="InterPro" id="IPR002347">
    <property type="entry name" value="SDR_fam"/>
</dbReference>
<dbReference type="PANTHER" id="PTHR42760">
    <property type="entry name" value="SHORT-CHAIN DEHYDROGENASES/REDUCTASES FAMILY MEMBER"/>
    <property type="match status" value="1"/>
</dbReference>
<name>A0A382S822_9ZZZZ</name>
<dbReference type="SUPFAM" id="SSF51735">
    <property type="entry name" value="NAD(P)-binding Rossmann-fold domains"/>
    <property type="match status" value="1"/>
</dbReference>
<dbReference type="PRINTS" id="PR00081">
    <property type="entry name" value="GDHRDH"/>
</dbReference>
<dbReference type="InterPro" id="IPR036291">
    <property type="entry name" value="NAD(P)-bd_dom_sf"/>
</dbReference>
<dbReference type="InterPro" id="IPR020904">
    <property type="entry name" value="Sc_DH/Rdtase_CS"/>
</dbReference>
<dbReference type="Gene3D" id="3.40.50.720">
    <property type="entry name" value="NAD(P)-binding Rossmann-like Domain"/>
    <property type="match status" value="1"/>
</dbReference>
<dbReference type="NCBIfam" id="NF005559">
    <property type="entry name" value="PRK07231.1"/>
    <property type="match status" value="1"/>
</dbReference>
<dbReference type="EMBL" id="UINC01126843">
    <property type="protein sequence ID" value="SVD05585.1"/>
    <property type="molecule type" value="Genomic_DNA"/>
</dbReference>
<dbReference type="GO" id="GO:0016616">
    <property type="term" value="F:oxidoreductase activity, acting on the CH-OH group of donors, NAD or NADP as acceptor"/>
    <property type="evidence" value="ECO:0007669"/>
    <property type="project" value="TreeGrafter"/>
</dbReference>
<dbReference type="AlphaFoldDB" id="A0A382S822"/>
<evidence type="ECO:0000313" key="3">
    <source>
        <dbReference type="EMBL" id="SVD05585.1"/>
    </source>
</evidence>
<reference evidence="3" key="1">
    <citation type="submission" date="2018-05" db="EMBL/GenBank/DDBJ databases">
        <authorList>
            <person name="Lanie J.A."/>
            <person name="Ng W.-L."/>
            <person name="Kazmierczak K.M."/>
            <person name="Andrzejewski T.M."/>
            <person name="Davidsen T.M."/>
            <person name="Wayne K.J."/>
            <person name="Tettelin H."/>
            <person name="Glass J.I."/>
            <person name="Rusch D."/>
            <person name="Podicherti R."/>
            <person name="Tsui H.-C.T."/>
            <person name="Winkler M.E."/>
        </authorList>
    </citation>
    <scope>NUCLEOTIDE SEQUENCE</scope>
</reference>